<gene>
    <name evidence="1" type="ORF">K470DRAFT_13511</name>
</gene>
<accession>A0A6A7BQU7</accession>
<protein>
    <submittedName>
        <fullName evidence="1">Uncharacterized protein</fullName>
    </submittedName>
</protein>
<name>A0A6A7BQU7_9PEZI</name>
<reference evidence="1" key="1">
    <citation type="journal article" date="2020" name="Stud. Mycol.">
        <title>101 Dothideomycetes genomes: a test case for predicting lifestyles and emergence of pathogens.</title>
        <authorList>
            <person name="Haridas S."/>
            <person name="Albert R."/>
            <person name="Binder M."/>
            <person name="Bloem J."/>
            <person name="Labutti K."/>
            <person name="Salamov A."/>
            <person name="Andreopoulos B."/>
            <person name="Baker S."/>
            <person name="Barry K."/>
            <person name="Bills G."/>
            <person name="Bluhm B."/>
            <person name="Cannon C."/>
            <person name="Castanera R."/>
            <person name="Culley D."/>
            <person name="Daum C."/>
            <person name="Ezra D."/>
            <person name="Gonzalez J."/>
            <person name="Henrissat B."/>
            <person name="Kuo A."/>
            <person name="Liang C."/>
            <person name="Lipzen A."/>
            <person name="Lutzoni F."/>
            <person name="Magnuson J."/>
            <person name="Mondo S."/>
            <person name="Nolan M."/>
            <person name="Ohm R."/>
            <person name="Pangilinan J."/>
            <person name="Park H.-J."/>
            <person name="Ramirez L."/>
            <person name="Alfaro M."/>
            <person name="Sun H."/>
            <person name="Tritt A."/>
            <person name="Yoshinaga Y."/>
            <person name="Zwiers L.-H."/>
            <person name="Turgeon B."/>
            <person name="Goodwin S."/>
            <person name="Spatafora J."/>
            <person name="Crous P."/>
            <person name="Grigoriev I."/>
        </authorList>
    </citation>
    <scope>NUCLEOTIDE SEQUENCE</scope>
    <source>
        <strain evidence="1">CBS 480.64</strain>
    </source>
</reference>
<keyword evidence="2" id="KW-1185">Reference proteome</keyword>
<organism evidence="1 2">
    <name type="scientific">Piedraia hortae CBS 480.64</name>
    <dbReference type="NCBI Taxonomy" id="1314780"/>
    <lineage>
        <taxon>Eukaryota</taxon>
        <taxon>Fungi</taxon>
        <taxon>Dikarya</taxon>
        <taxon>Ascomycota</taxon>
        <taxon>Pezizomycotina</taxon>
        <taxon>Dothideomycetes</taxon>
        <taxon>Dothideomycetidae</taxon>
        <taxon>Capnodiales</taxon>
        <taxon>Piedraiaceae</taxon>
        <taxon>Piedraia</taxon>
    </lineage>
</organism>
<dbReference type="AlphaFoldDB" id="A0A6A7BQU7"/>
<evidence type="ECO:0000313" key="2">
    <source>
        <dbReference type="Proteomes" id="UP000799421"/>
    </source>
</evidence>
<dbReference type="Proteomes" id="UP000799421">
    <property type="component" value="Unassembled WGS sequence"/>
</dbReference>
<sequence length="188" mass="21685">MSSQIHYSLAFIRTDVFHYLQHRDLPHCSNETIWIALVAVTEEVPRSRCNLHNRVEVCCSLVSSQYNSMFCHSTQYGCSICSQWRQVSKWIFDTLTCETKVAGQISIKARKSEPTKDLLQSSICCAPIKLFISSRLEEATQRANSSKSDLNRRVIQGLVPEASDKPQWHTMQYFKWDILVRIKSLQVL</sequence>
<dbReference type="EMBL" id="MU006063">
    <property type="protein sequence ID" value="KAF2857145.1"/>
    <property type="molecule type" value="Genomic_DNA"/>
</dbReference>
<evidence type="ECO:0000313" key="1">
    <source>
        <dbReference type="EMBL" id="KAF2857145.1"/>
    </source>
</evidence>
<proteinExistence type="predicted"/>